<evidence type="ECO:0000313" key="4">
    <source>
        <dbReference type="Proteomes" id="UP001329151"/>
    </source>
</evidence>
<dbReference type="CDD" id="cd03784">
    <property type="entry name" value="GT1_Gtf-like"/>
    <property type="match status" value="1"/>
</dbReference>
<organism evidence="3 4">
    <name type="scientific">Limnobacter thiooxidans</name>
    <dbReference type="NCBI Taxonomy" id="131080"/>
    <lineage>
        <taxon>Bacteria</taxon>
        <taxon>Pseudomonadati</taxon>
        <taxon>Pseudomonadota</taxon>
        <taxon>Betaproteobacteria</taxon>
        <taxon>Burkholderiales</taxon>
        <taxon>Burkholderiaceae</taxon>
        <taxon>Limnobacter</taxon>
    </lineage>
</organism>
<dbReference type="GO" id="GO:0008194">
    <property type="term" value="F:UDP-glycosyltransferase activity"/>
    <property type="evidence" value="ECO:0007669"/>
    <property type="project" value="InterPro"/>
</dbReference>
<gene>
    <name evidence="3" type="ORF">RGQ30_21270</name>
</gene>
<name>A0AA86J2R5_9BURK</name>
<keyword evidence="1" id="KW-0808">Transferase</keyword>
<dbReference type="RefSeq" id="WP_130555916.1">
    <property type="nucleotide sequence ID" value="NZ_AP028947.1"/>
</dbReference>
<reference evidence="3 4" key="1">
    <citation type="submission" date="2023-10" db="EMBL/GenBank/DDBJ databases">
        <title>Complete Genome Sequence of Limnobacter thiooxidans CS-K2T, Isolated from freshwater lake sediments in Bavaria, Germany.</title>
        <authorList>
            <person name="Naruki M."/>
            <person name="Watanabe A."/>
            <person name="Warashina T."/>
            <person name="Morita T."/>
            <person name="Arakawa K."/>
        </authorList>
    </citation>
    <scope>NUCLEOTIDE SEQUENCE [LARGE SCALE GENOMIC DNA]</scope>
    <source>
        <strain evidence="3 4">CS-K2</strain>
    </source>
</reference>
<protein>
    <submittedName>
        <fullName evidence="3">Glycosyltransferase</fullName>
    </submittedName>
</protein>
<dbReference type="PANTHER" id="PTHR48050">
    <property type="entry name" value="STEROL 3-BETA-GLUCOSYLTRANSFERASE"/>
    <property type="match status" value="1"/>
</dbReference>
<sequence>MANILFTAPPLVGHLNPALAVAKHLQSQGHVVAWAVHMDRVGNRMDPAMRCFDIGQFDPAGELDSTKVRGLESVRLFFEDYCVPMTRACFKPILNIIDDFKPDMLVVDHQMPAGALAAQAAGLPWVSLVTTTASILKLSDTLDEWVSAQFASLQDELLPAELHRARPDLSPHAVLVFSNQKLMGNLNQCLPAPYTFVGPTQGEGRAAVAFPWDKLKTGTRKVLLTLGTVSRDRDTRFFEVFLQAFAQMPDVQAIVVAPESLAELAPANVIVSSFVPQMELLPHMDVVVCHAGHNTVCEALRFGIPLGVAPIRDDQPVIARQVIDAGAGISIRFGKVTPAAALHTLNELLDNPVYRQAAQELATHFAQATGAQGAAQHIERLMNYTEVSTPCN</sequence>
<dbReference type="Pfam" id="PF06722">
    <property type="entry name" value="EryCIII-like_C"/>
    <property type="match status" value="1"/>
</dbReference>
<evidence type="ECO:0000313" key="3">
    <source>
        <dbReference type="EMBL" id="BET26626.1"/>
    </source>
</evidence>
<dbReference type="AlphaFoldDB" id="A0AA86J2R5"/>
<keyword evidence="4" id="KW-1185">Reference proteome</keyword>
<dbReference type="InterPro" id="IPR010610">
    <property type="entry name" value="EryCIII-like_C"/>
</dbReference>
<dbReference type="GO" id="GO:0017000">
    <property type="term" value="P:antibiotic biosynthetic process"/>
    <property type="evidence" value="ECO:0007669"/>
    <property type="project" value="UniProtKB-ARBA"/>
</dbReference>
<evidence type="ECO:0000259" key="2">
    <source>
        <dbReference type="Pfam" id="PF06722"/>
    </source>
</evidence>
<evidence type="ECO:0000256" key="1">
    <source>
        <dbReference type="ARBA" id="ARBA00022679"/>
    </source>
</evidence>
<dbReference type="Proteomes" id="UP001329151">
    <property type="component" value="Chromosome"/>
</dbReference>
<dbReference type="InterPro" id="IPR002213">
    <property type="entry name" value="UDP_glucos_trans"/>
</dbReference>
<dbReference type="Gene3D" id="3.40.50.2000">
    <property type="entry name" value="Glycogen Phosphorylase B"/>
    <property type="match status" value="2"/>
</dbReference>
<dbReference type="GO" id="GO:0016758">
    <property type="term" value="F:hexosyltransferase activity"/>
    <property type="evidence" value="ECO:0007669"/>
    <property type="project" value="UniProtKB-ARBA"/>
</dbReference>
<dbReference type="PANTHER" id="PTHR48050:SF13">
    <property type="entry name" value="STEROL 3-BETA-GLUCOSYLTRANSFERASE UGT80A2"/>
    <property type="match status" value="1"/>
</dbReference>
<accession>A0AA86J2R5</accession>
<proteinExistence type="predicted"/>
<dbReference type="InterPro" id="IPR035595">
    <property type="entry name" value="UDP_glycos_trans_CS"/>
</dbReference>
<feature type="domain" description="Erythromycin biosynthesis protein CIII-like C-terminal" evidence="2">
    <location>
        <begin position="261"/>
        <end position="375"/>
    </location>
</feature>
<dbReference type="KEGG" id="lto:RGQ30_21270"/>
<dbReference type="InterPro" id="IPR050426">
    <property type="entry name" value="Glycosyltransferase_28"/>
</dbReference>
<dbReference type="EMBL" id="AP028947">
    <property type="protein sequence ID" value="BET26626.1"/>
    <property type="molecule type" value="Genomic_DNA"/>
</dbReference>
<dbReference type="SUPFAM" id="SSF53756">
    <property type="entry name" value="UDP-Glycosyltransferase/glycogen phosphorylase"/>
    <property type="match status" value="1"/>
</dbReference>
<dbReference type="PROSITE" id="PS00375">
    <property type="entry name" value="UDPGT"/>
    <property type="match status" value="1"/>
</dbReference>